<keyword evidence="1" id="KW-0812">Transmembrane</keyword>
<evidence type="ECO:0008006" key="4">
    <source>
        <dbReference type="Google" id="ProtNLM"/>
    </source>
</evidence>
<feature type="transmembrane region" description="Helical" evidence="1">
    <location>
        <begin position="150"/>
        <end position="172"/>
    </location>
</feature>
<keyword evidence="1" id="KW-0472">Membrane</keyword>
<evidence type="ECO:0000313" key="3">
    <source>
        <dbReference type="Proteomes" id="UP000199666"/>
    </source>
</evidence>
<dbReference type="RefSeq" id="WP_090991779.1">
    <property type="nucleotide sequence ID" value="NZ_FOPP01000001.1"/>
</dbReference>
<dbReference type="STRING" id="414048.SAMN04489864_101298"/>
<feature type="transmembrane region" description="Helical" evidence="1">
    <location>
        <begin position="211"/>
        <end position="232"/>
    </location>
</feature>
<reference evidence="2 3" key="1">
    <citation type="submission" date="2016-10" db="EMBL/GenBank/DDBJ databases">
        <authorList>
            <person name="de Groot N.N."/>
        </authorList>
    </citation>
    <scope>NUCLEOTIDE SEQUENCE [LARGE SCALE GENOMIC DNA]</scope>
    <source>
        <strain evidence="2 3">DSM 18684</strain>
    </source>
</reference>
<sequence>MINLTAYREIKVVEQLAVFLLWAIACTITLVFKGYYNQDLGVSVFVIQSLEGVKFLEALETNSVIFWLLRILGDSFVFNGDYLLLIYCFYIVVQSYIILCLVRYAGFYHTALVILIVFFTVILNQMRFGIAISLMLTTHFDENESPVKRGLMWVLIALFHIFVGGFYLLYLATRKFNYLIYVFAVVALIGYSSLTILLEDSRYLYYLEEDAARGSFSFLLYLAIYGVAFINLDYFHRLFFGLLLIIAGASYSLASVSSRLSELSIIFLLVILAQKEISTLAKLLLLFLSAGFFFYRAYNWFVLGLVPMAP</sequence>
<keyword evidence="1" id="KW-1133">Transmembrane helix</keyword>
<dbReference type="Proteomes" id="UP000199666">
    <property type="component" value="Unassembled WGS sequence"/>
</dbReference>
<feature type="transmembrane region" description="Helical" evidence="1">
    <location>
        <begin position="238"/>
        <end position="271"/>
    </location>
</feature>
<keyword evidence="3" id="KW-1185">Reference proteome</keyword>
<name>A0A1I2TBG4_9SPHI</name>
<feature type="transmembrane region" description="Helical" evidence="1">
    <location>
        <begin position="283"/>
        <end position="301"/>
    </location>
</feature>
<feature type="transmembrane region" description="Helical" evidence="1">
    <location>
        <begin position="12"/>
        <end position="32"/>
    </location>
</feature>
<organism evidence="2 3">
    <name type="scientific">Pedobacter insulae</name>
    <dbReference type="NCBI Taxonomy" id="414048"/>
    <lineage>
        <taxon>Bacteria</taxon>
        <taxon>Pseudomonadati</taxon>
        <taxon>Bacteroidota</taxon>
        <taxon>Sphingobacteriia</taxon>
        <taxon>Sphingobacteriales</taxon>
        <taxon>Sphingobacteriaceae</taxon>
        <taxon>Pedobacter</taxon>
    </lineage>
</organism>
<proteinExistence type="predicted"/>
<dbReference type="EMBL" id="FOPP01000001">
    <property type="protein sequence ID" value="SFG62138.1"/>
    <property type="molecule type" value="Genomic_DNA"/>
</dbReference>
<accession>A0A1I2TBG4</accession>
<protein>
    <recommendedName>
        <fullName evidence="4">EpsG family protein</fullName>
    </recommendedName>
</protein>
<gene>
    <name evidence="2" type="ORF">SAMN04489864_101298</name>
</gene>
<dbReference type="AlphaFoldDB" id="A0A1I2TBG4"/>
<evidence type="ECO:0000313" key="2">
    <source>
        <dbReference type="EMBL" id="SFG62138.1"/>
    </source>
</evidence>
<evidence type="ECO:0000256" key="1">
    <source>
        <dbReference type="SAM" id="Phobius"/>
    </source>
</evidence>
<feature type="transmembrane region" description="Helical" evidence="1">
    <location>
        <begin position="111"/>
        <end position="138"/>
    </location>
</feature>
<feature type="transmembrane region" description="Helical" evidence="1">
    <location>
        <begin position="84"/>
        <end position="105"/>
    </location>
</feature>
<feature type="transmembrane region" description="Helical" evidence="1">
    <location>
        <begin position="178"/>
        <end position="199"/>
    </location>
</feature>